<feature type="region of interest" description="Disordered" evidence="1">
    <location>
        <begin position="1"/>
        <end position="62"/>
    </location>
</feature>
<dbReference type="AlphaFoldDB" id="A0A8K0NPK1"/>
<gene>
    <name evidence="2" type="ORF">FFLO_04696</name>
</gene>
<accession>A0A8K0NPK1</accession>
<reference evidence="2" key="1">
    <citation type="submission" date="2020-04" db="EMBL/GenBank/DDBJ databases">
        <title>Analysis of mating type loci in Filobasidium floriforme.</title>
        <authorList>
            <person name="Nowrousian M."/>
        </authorList>
    </citation>
    <scope>NUCLEOTIDE SEQUENCE</scope>
    <source>
        <strain evidence="2">CBS 6242</strain>
    </source>
</reference>
<comment type="caution">
    <text evidence="2">The sequence shown here is derived from an EMBL/GenBank/DDBJ whole genome shotgun (WGS) entry which is preliminary data.</text>
</comment>
<evidence type="ECO:0000256" key="1">
    <source>
        <dbReference type="SAM" id="MobiDB-lite"/>
    </source>
</evidence>
<evidence type="ECO:0000313" key="2">
    <source>
        <dbReference type="EMBL" id="KAG7530918.1"/>
    </source>
</evidence>
<name>A0A8K0NPK1_9TREE</name>
<sequence length="240" mass="27369">MSSNYDANSVMSDRTSVQPRTLEERVPTGITHGAGYHSNQSQSDGGSSDTHSQGSEHDAQGYERPAHDMVIYDIAMKLSYVEVNGDIVGYVRGALYQKKTWVLVLVALASESSDEGCWVLKGPYGGGEHRKDMVSQVSDCMNENTCRGSSARLFFRKFIFNLTPREGKIFWERLEHDDPETISPWIYESPGDRYRRQARQVMEEDETMRLEEEAYRNQIENYLVLSISGRHPTRNDEKDL</sequence>
<organism evidence="2 3">
    <name type="scientific">Filobasidium floriforme</name>
    <dbReference type="NCBI Taxonomy" id="5210"/>
    <lineage>
        <taxon>Eukaryota</taxon>
        <taxon>Fungi</taxon>
        <taxon>Dikarya</taxon>
        <taxon>Basidiomycota</taxon>
        <taxon>Agaricomycotina</taxon>
        <taxon>Tremellomycetes</taxon>
        <taxon>Filobasidiales</taxon>
        <taxon>Filobasidiaceae</taxon>
        <taxon>Filobasidium</taxon>
    </lineage>
</organism>
<dbReference type="Proteomes" id="UP000812966">
    <property type="component" value="Unassembled WGS sequence"/>
</dbReference>
<dbReference type="EMBL" id="JABELV010000104">
    <property type="protein sequence ID" value="KAG7530918.1"/>
    <property type="molecule type" value="Genomic_DNA"/>
</dbReference>
<feature type="compositionally biased region" description="Polar residues" evidence="1">
    <location>
        <begin position="1"/>
        <end position="19"/>
    </location>
</feature>
<evidence type="ECO:0000313" key="3">
    <source>
        <dbReference type="Proteomes" id="UP000812966"/>
    </source>
</evidence>
<feature type="compositionally biased region" description="Low complexity" evidence="1">
    <location>
        <begin position="37"/>
        <end position="53"/>
    </location>
</feature>
<keyword evidence="3" id="KW-1185">Reference proteome</keyword>
<protein>
    <submittedName>
        <fullName evidence="2">Uncharacterized protein</fullName>
    </submittedName>
</protein>
<proteinExistence type="predicted"/>